<dbReference type="EMBL" id="LDTC01000184">
    <property type="protein sequence ID" value="KTW06215.1"/>
    <property type="molecule type" value="Genomic_DNA"/>
</dbReference>
<evidence type="ECO:0000313" key="2">
    <source>
        <dbReference type="Proteomes" id="UP000074410"/>
    </source>
</evidence>
<name>A0A147J4R5_9SPHN</name>
<comment type="caution">
    <text evidence="1">The sequence shown here is derived from an EMBL/GenBank/DDBJ whole genome shotgun (WGS) entry which is preliminary data.</text>
</comment>
<gene>
    <name evidence="1" type="ORF">NS258_16935</name>
</gene>
<protein>
    <submittedName>
        <fullName evidence="1">Uncharacterized protein</fullName>
    </submittedName>
</protein>
<accession>A0A147J4R5</accession>
<dbReference type="PATRIC" id="fig|33051.5.peg.1113"/>
<evidence type="ECO:0000313" key="1">
    <source>
        <dbReference type="EMBL" id="KTW06215.1"/>
    </source>
</evidence>
<dbReference type="AlphaFoldDB" id="A0A147J4R5"/>
<organism evidence="1 2">
    <name type="scientific">Sphingomonas sanguinis</name>
    <dbReference type="NCBI Taxonomy" id="33051"/>
    <lineage>
        <taxon>Bacteria</taxon>
        <taxon>Pseudomonadati</taxon>
        <taxon>Pseudomonadota</taxon>
        <taxon>Alphaproteobacteria</taxon>
        <taxon>Sphingomonadales</taxon>
        <taxon>Sphingomonadaceae</taxon>
        <taxon>Sphingomonas</taxon>
    </lineage>
</organism>
<proteinExistence type="predicted"/>
<dbReference type="Proteomes" id="UP000074410">
    <property type="component" value="Unassembled WGS sequence"/>
</dbReference>
<dbReference type="RefSeq" id="WP_058718185.1">
    <property type="nucleotide sequence ID" value="NZ_LDTC01000184.1"/>
</dbReference>
<dbReference type="Gene3D" id="2.60.120.620">
    <property type="entry name" value="q2cbj1_9rhob like domain"/>
    <property type="match status" value="1"/>
</dbReference>
<reference evidence="1 2" key="1">
    <citation type="journal article" date="2016" name="Front. Microbiol.">
        <title>Genomic Resource of Rice Seed Associated Bacteria.</title>
        <authorList>
            <person name="Midha S."/>
            <person name="Bansal K."/>
            <person name="Sharma S."/>
            <person name="Kumar N."/>
            <person name="Patil P.P."/>
            <person name="Chaudhry V."/>
            <person name="Patil P.B."/>
        </authorList>
    </citation>
    <scope>NUCLEOTIDE SEQUENCE [LARGE SCALE GENOMIC DNA]</scope>
    <source>
        <strain evidence="1 2">NS258</strain>
    </source>
</reference>
<sequence>MMQVEQLFGTPLIVDDLPLSPELAALPGALFTAGGSDVGRSLNLGTGRWAAAPWPITASGAIGHMLALANRATQDIRTPQQAPDWTVALSIHVARPPMPVPPCYDAFWTALYILRPSEGGGDRLEIQDPRLPMTMGEDPNLRLRAIGAKTPSFYQPTVDVAVTRGMMFLFPSWLDVRYASGQAEGAGYAFLRAGLIAPLA</sequence>